<feature type="compositionally biased region" description="Pro residues" evidence="1">
    <location>
        <begin position="638"/>
        <end position="653"/>
    </location>
</feature>
<feature type="compositionally biased region" description="Polar residues" evidence="1">
    <location>
        <begin position="707"/>
        <end position="718"/>
    </location>
</feature>
<organism evidence="3 4">
    <name type="scientific">Cudoniella acicularis</name>
    <dbReference type="NCBI Taxonomy" id="354080"/>
    <lineage>
        <taxon>Eukaryota</taxon>
        <taxon>Fungi</taxon>
        <taxon>Dikarya</taxon>
        <taxon>Ascomycota</taxon>
        <taxon>Pezizomycotina</taxon>
        <taxon>Leotiomycetes</taxon>
        <taxon>Helotiales</taxon>
        <taxon>Tricladiaceae</taxon>
        <taxon>Cudoniella</taxon>
    </lineage>
</organism>
<keyword evidence="2" id="KW-0812">Transmembrane</keyword>
<feature type="region of interest" description="Disordered" evidence="1">
    <location>
        <begin position="307"/>
        <end position="356"/>
    </location>
</feature>
<evidence type="ECO:0000313" key="3">
    <source>
        <dbReference type="EMBL" id="KAF4626629.1"/>
    </source>
</evidence>
<feature type="region of interest" description="Disordered" evidence="1">
    <location>
        <begin position="258"/>
        <end position="293"/>
    </location>
</feature>
<feature type="compositionally biased region" description="Polar residues" evidence="1">
    <location>
        <begin position="580"/>
        <end position="598"/>
    </location>
</feature>
<keyword evidence="2" id="KW-0472">Membrane</keyword>
<reference evidence="3 4" key="1">
    <citation type="submission" date="2020-03" db="EMBL/GenBank/DDBJ databases">
        <title>Draft Genome Sequence of Cudoniella acicularis.</title>
        <authorList>
            <person name="Buettner E."/>
            <person name="Kellner H."/>
        </authorList>
    </citation>
    <scope>NUCLEOTIDE SEQUENCE [LARGE SCALE GENOMIC DNA]</scope>
    <source>
        <strain evidence="3 4">DSM 108380</strain>
    </source>
</reference>
<feature type="compositionally biased region" description="Polar residues" evidence="1">
    <location>
        <begin position="309"/>
        <end position="318"/>
    </location>
</feature>
<evidence type="ECO:0000256" key="1">
    <source>
        <dbReference type="SAM" id="MobiDB-lite"/>
    </source>
</evidence>
<dbReference type="OrthoDB" id="3946741at2759"/>
<evidence type="ECO:0000256" key="2">
    <source>
        <dbReference type="SAM" id="Phobius"/>
    </source>
</evidence>
<feature type="compositionally biased region" description="Polar residues" evidence="1">
    <location>
        <begin position="438"/>
        <end position="450"/>
    </location>
</feature>
<sequence length="718" mass="77139">MYGTLAASYKIIFPSSHEDGTMLAKLNPPDIHIYNTRQRGLHDSIPRADELHSYMRPRLLHIFPRCEFSYESLFFDTNIRLPEDTAGLCTGADTSKEVVFDAYAMCNGQKGALPNTHATIVATLVAESSSPSIWLVQPATTTSSSSQAAPTSTFITSTRPASTSATPTSVISTMTALPSTQNTTQTAAPAAIATPMLTKSQIVGISVASVGGAALAFAAILIFSCLKRRNMRRNRDSDELPFQLDPTNYAKSIKSTRFSLRRPSNLGPGGSSNGVARKMKAPPIPPRLDTMNPNMFSRSSIIGLAISPEKNTPIQQTPRDPRHSSKLLPPKPTLKLQMPPQPAGYSFSQTAPAPPAFRSSVTTQFEEDGVSPYVSAPKMPSLQGAGLSYPKPTFKASALSRQSTGTQFEEDEEVEVRQPEIAELPSPVPLSKFAQFPGRTSSLARQSTATAFEEDMETIPPMPRINTAVGPYSKASSKPSTSRKSTATQFEEDDETAETTGPVRDTWGPVDTDEQLDTAIDHWRKFSPINPTPGPQFFVPGDTWGLEPRSSPKVPEHLVKPLRLSTDRSVATAIGRGVGSFSQPRRPNDYPRTQQKTALDSFPRPPQQVPQLSVPNPKARPGTGTSVYTTRTSSVPTSAPPSPPPTTSLPPVPKSYQQAGPYDGPKTGNSLVSLDSRSSGLSPRLSPGGPRTADLSPIIDSPASGRSPLQLQSPGNKP</sequence>
<feature type="region of interest" description="Disordered" evidence="1">
    <location>
        <begin position="146"/>
        <end position="167"/>
    </location>
</feature>
<accession>A0A8H4RAN7</accession>
<feature type="compositionally biased region" description="Polar residues" evidence="1">
    <location>
        <begin position="474"/>
        <end position="489"/>
    </location>
</feature>
<feature type="region of interest" description="Disordered" evidence="1">
    <location>
        <begin position="525"/>
        <end position="718"/>
    </location>
</feature>
<evidence type="ECO:0000313" key="4">
    <source>
        <dbReference type="Proteomes" id="UP000566819"/>
    </source>
</evidence>
<keyword evidence="2" id="KW-1133">Transmembrane helix</keyword>
<dbReference type="Proteomes" id="UP000566819">
    <property type="component" value="Unassembled WGS sequence"/>
</dbReference>
<dbReference type="AlphaFoldDB" id="A0A8H4RAN7"/>
<proteinExistence type="predicted"/>
<feature type="compositionally biased region" description="Low complexity" evidence="1">
    <location>
        <begin position="673"/>
        <end position="691"/>
    </location>
</feature>
<gene>
    <name evidence="3" type="ORF">G7Y89_g11527</name>
</gene>
<comment type="caution">
    <text evidence="3">The sequence shown here is derived from an EMBL/GenBank/DDBJ whole genome shotgun (WGS) entry which is preliminary data.</text>
</comment>
<dbReference type="EMBL" id="JAAMPI010001117">
    <property type="protein sequence ID" value="KAF4626629.1"/>
    <property type="molecule type" value="Genomic_DNA"/>
</dbReference>
<feature type="region of interest" description="Disordered" evidence="1">
    <location>
        <begin position="397"/>
        <end position="511"/>
    </location>
</feature>
<name>A0A8H4RAN7_9HELO</name>
<protein>
    <submittedName>
        <fullName evidence="3">Uncharacterized protein</fullName>
    </submittedName>
</protein>
<keyword evidence="4" id="KW-1185">Reference proteome</keyword>
<feature type="transmembrane region" description="Helical" evidence="2">
    <location>
        <begin position="202"/>
        <end position="226"/>
    </location>
</feature>